<organism evidence="4">
    <name type="scientific">[Clostridium] nexile</name>
    <dbReference type="NCBI Taxonomy" id="29361"/>
    <lineage>
        <taxon>Bacteria</taxon>
        <taxon>Bacillati</taxon>
        <taxon>Bacillota</taxon>
        <taxon>Clostridia</taxon>
        <taxon>Lachnospirales</taxon>
        <taxon>Lachnospiraceae</taxon>
        <taxon>Tyzzerella</taxon>
    </lineage>
</organism>
<gene>
    <name evidence="4" type="primary">pucR_1</name>
    <name evidence="4" type="ORF">CNLFYP112_00119</name>
</gene>
<dbReference type="InterPro" id="IPR041522">
    <property type="entry name" value="CdaR_GGDEF"/>
</dbReference>
<evidence type="ECO:0000259" key="2">
    <source>
        <dbReference type="Pfam" id="PF13556"/>
    </source>
</evidence>
<dbReference type="AlphaFoldDB" id="A0A6N2RD14"/>
<accession>A0A6N2RD14</accession>
<comment type="similarity">
    <text evidence="1">Belongs to the CdaR family.</text>
</comment>
<dbReference type="Gene3D" id="1.10.10.2840">
    <property type="entry name" value="PucR C-terminal helix-turn-helix domain"/>
    <property type="match status" value="1"/>
</dbReference>
<dbReference type="Pfam" id="PF17853">
    <property type="entry name" value="GGDEF_2"/>
    <property type="match status" value="1"/>
</dbReference>
<evidence type="ECO:0000313" key="4">
    <source>
        <dbReference type="EMBL" id="VYS79043.1"/>
    </source>
</evidence>
<dbReference type="Pfam" id="PF13556">
    <property type="entry name" value="HTH_30"/>
    <property type="match status" value="1"/>
</dbReference>
<evidence type="ECO:0000259" key="3">
    <source>
        <dbReference type="Pfam" id="PF17853"/>
    </source>
</evidence>
<proteinExistence type="inferred from homology"/>
<dbReference type="InterPro" id="IPR025736">
    <property type="entry name" value="PucR_C-HTH_dom"/>
</dbReference>
<evidence type="ECO:0000256" key="1">
    <source>
        <dbReference type="ARBA" id="ARBA00006754"/>
    </source>
</evidence>
<reference evidence="4" key="1">
    <citation type="submission" date="2019-11" db="EMBL/GenBank/DDBJ databases">
        <authorList>
            <person name="Feng L."/>
        </authorList>
    </citation>
    <scope>NUCLEOTIDE SEQUENCE</scope>
    <source>
        <strain evidence="4">CnexileLFYP112</strain>
    </source>
</reference>
<dbReference type="PANTHER" id="PTHR33744:SF15">
    <property type="entry name" value="CARBOHYDRATE DIACID REGULATOR"/>
    <property type="match status" value="1"/>
</dbReference>
<feature type="domain" description="CdaR GGDEF-like" evidence="3">
    <location>
        <begin position="126"/>
        <end position="242"/>
    </location>
</feature>
<dbReference type="EMBL" id="CACRTG010000001">
    <property type="protein sequence ID" value="VYS79043.1"/>
    <property type="molecule type" value="Genomic_DNA"/>
</dbReference>
<sequence length="361" mass="41386">MLSNQILHKPINDIHEIMGVDCSVWSMEGKCLAIAGMNEDRIKAGVDKFLKEGKDEQVCENEAFFLIRDNYDAVYVLALHEVVEQVAVIGRLCISQFQNLIHAYKERLDKNHFFQNLLLDNLLLVDIFNQAKKLGIEVERRRVVFLIEPKNETDNIVLETMKGLYATGSKDFVTSVDEGHIILIKALETTEGYKELNMIAKSIVDTLTMEAMVNMRVAYGTIVNQLRDVSKSYKEAGMALDVGRIFYEQKNVLAYNELGIGRLIHQLPVSLCDMFLQEVFDGKAVDQFDEETLSTVNQFFQNNLNISETARQLYVHRNTLVYRLEKIQKLTGLDVRVFDDALTFKIAMMVSNHLKFLQSRE</sequence>
<dbReference type="InterPro" id="IPR051448">
    <property type="entry name" value="CdaR-like_regulators"/>
</dbReference>
<protein>
    <submittedName>
        <fullName evidence="4">Purine catabolism regulatory protein</fullName>
    </submittedName>
</protein>
<dbReference type="InterPro" id="IPR042070">
    <property type="entry name" value="PucR_C-HTH_sf"/>
</dbReference>
<dbReference type="SUPFAM" id="SSF46689">
    <property type="entry name" value="Homeodomain-like"/>
    <property type="match status" value="1"/>
</dbReference>
<name>A0A6N2RD14_9FIRM</name>
<dbReference type="InterPro" id="IPR009057">
    <property type="entry name" value="Homeodomain-like_sf"/>
</dbReference>
<feature type="domain" description="PucR C-terminal helix-turn-helix" evidence="2">
    <location>
        <begin position="293"/>
        <end position="349"/>
    </location>
</feature>
<dbReference type="PANTHER" id="PTHR33744">
    <property type="entry name" value="CARBOHYDRATE DIACID REGULATOR"/>
    <property type="match status" value="1"/>
</dbReference>